<dbReference type="WBParaSite" id="SVE_1772300.1">
    <property type="protein sequence ID" value="SVE_1772300.1"/>
    <property type="gene ID" value="SVE_1772300"/>
</dbReference>
<proteinExistence type="predicted"/>
<dbReference type="Proteomes" id="UP000035680">
    <property type="component" value="Unassembled WGS sequence"/>
</dbReference>
<dbReference type="PANTHER" id="PTHR35573:SF3">
    <property type="entry name" value="ML DOMAIN-CONTAINING PROTEIN"/>
    <property type="match status" value="1"/>
</dbReference>
<reference evidence="2" key="1">
    <citation type="submission" date="2014-07" db="EMBL/GenBank/DDBJ databases">
        <authorList>
            <person name="Martin A.A"/>
            <person name="De Silva N."/>
        </authorList>
    </citation>
    <scope>NUCLEOTIDE SEQUENCE</scope>
</reference>
<organism evidence="2 3">
    <name type="scientific">Strongyloides venezuelensis</name>
    <name type="common">Threadworm</name>
    <dbReference type="NCBI Taxonomy" id="75913"/>
    <lineage>
        <taxon>Eukaryota</taxon>
        <taxon>Metazoa</taxon>
        <taxon>Ecdysozoa</taxon>
        <taxon>Nematoda</taxon>
        <taxon>Chromadorea</taxon>
        <taxon>Rhabditida</taxon>
        <taxon>Tylenchina</taxon>
        <taxon>Panagrolaimomorpha</taxon>
        <taxon>Strongyloidoidea</taxon>
        <taxon>Strongyloididae</taxon>
        <taxon>Strongyloides</taxon>
    </lineage>
</organism>
<dbReference type="PANTHER" id="PTHR35573">
    <property type="entry name" value="PROTEIN CBG22129"/>
    <property type="match status" value="1"/>
</dbReference>
<feature type="chain" id="PRO_5005330348" evidence="1">
    <location>
        <begin position="19"/>
        <end position="197"/>
    </location>
</feature>
<sequence>MRFYLSVIILSFIIISQGLVLPKTFANKAACSYPNGTESTIHVFNCDSGKMPMVVRSAEITDDSGNVVYPIDPRKDIIIALSALNNGIVYNDNRVRVKISEYTTNWLTGKCDWVEIPTFGLLNDIDGCSYAHNCPLQTGNLTLKLPINLSKFSSIIDAVAGKNPYQIEIRMQDYNKGNSAHEEFSCVVTQLRFSENN</sequence>
<protein>
    <submittedName>
        <fullName evidence="3">ML domain-containing protein</fullName>
    </submittedName>
</protein>
<evidence type="ECO:0000256" key="1">
    <source>
        <dbReference type="SAM" id="SignalP"/>
    </source>
</evidence>
<accession>A0A0K0FZ46</accession>
<evidence type="ECO:0000313" key="3">
    <source>
        <dbReference type="WBParaSite" id="SVE_1772300.1"/>
    </source>
</evidence>
<reference evidence="3" key="2">
    <citation type="submission" date="2015-08" db="UniProtKB">
        <authorList>
            <consortium name="WormBaseParasite"/>
        </authorList>
    </citation>
    <scope>IDENTIFICATION</scope>
</reference>
<keyword evidence="2" id="KW-1185">Reference proteome</keyword>
<dbReference type="AlphaFoldDB" id="A0A0K0FZ46"/>
<keyword evidence="1" id="KW-0732">Signal</keyword>
<feature type="signal peptide" evidence="1">
    <location>
        <begin position="1"/>
        <end position="18"/>
    </location>
</feature>
<name>A0A0K0FZ46_STRVS</name>
<evidence type="ECO:0000313" key="2">
    <source>
        <dbReference type="Proteomes" id="UP000035680"/>
    </source>
</evidence>